<dbReference type="AlphaFoldDB" id="A0AAE0G3R7"/>
<evidence type="ECO:0000313" key="2">
    <source>
        <dbReference type="EMBL" id="KAK3270912.1"/>
    </source>
</evidence>
<keyword evidence="3" id="KW-1185">Reference proteome</keyword>
<reference evidence="2 3" key="1">
    <citation type="journal article" date="2015" name="Genome Biol. Evol.">
        <title>Comparative Genomics of a Bacterivorous Green Alga Reveals Evolutionary Causalities and Consequences of Phago-Mixotrophic Mode of Nutrition.</title>
        <authorList>
            <person name="Burns J.A."/>
            <person name="Paasch A."/>
            <person name="Narechania A."/>
            <person name="Kim E."/>
        </authorList>
    </citation>
    <scope>NUCLEOTIDE SEQUENCE [LARGE SCALE GENOMIC DNA]</scope>
    <source>
        <strain evidence="2 3">PLY_AMNH</strain>
    </source>
</reference>
<feature type="compositionally biased region" description="Polar residues" evidence="1">
    <location>
        <begin position="160"/>
        <end position="171"/>
    </location>
</feature>
<feature type="non-terminal residue" evidence="2">
    <location>
        <position position="1013"/>
    </location>
</feature>
<gene>
    <name evidence="2" type="ORF">CYMTET_20712</name>
</gene>
<feature type="compositionally biased region" description="Polar residues" evidence="1">
    <location>
        <begin position="188"/>
        <end position="201"/>
    </location>
</feature>
<comment type="caution">
    <text evidence="2">The sequence shown here is derived from an EMBL/GenBank/DDBJ whole genome shotgun (WGS) entry which is preliminary data.</text>
</comment>
<evidence type="ECO:0000256" key="1">
    <source>
        <dbReference type="SAM" id="MobiDB-lite"/>
    </source>
</evidence>
<accession>A0AAE0G3R7</accession>
<feature type="compositionally biased region" description="Gly residues" evidence="1">
    <location>
        <begin position="141"/>
        <end position="158"/>
    </location>
</feature>
<protein>
    <submittedName>
        <fullName evidence="2">Uncharacterized protein</fullName>
    </submittedName>
</protein>
<dbReference type="EMBL" id="LGRX02010137">
    <property type="protein sequence ID" value="KAK3270912.1"/>
    <property type="molecule type" value="Genomic_DNA"/>
</dbReference>
<proteinExistence type="predicted"/>
<sequence length="1013" mass="112991">MTRENLQMYPNVEVVEQTEETSGPQAITYADVDLFADRVEPVPDKVIPKACFVRPGSAALFKREHRSLQRLKTAEASLLPEVMKSCEPEREPPPAYHKRNKVTRKKMVSKQDGKAVAQAPYKVKGLRGLGAGSRPGSSAGSQGGGGSPWLPEGWGGGDSRPTSRQGSSRANSARPMPGQGGLRPASSAGLSRSSPNVSRPGTSPLPPRTGSSRVGTTSVKALRGQTPTPVGSPMRSRNASAQRPATSLGFSESGGGEWVQSSGLRVQESFTMDYGDGGLSRLRNGRDADFKPHDIHSPSSSPTHERPPERKPSPPPLPQTKVMKVTVYDLKPQEPTLVTAQREGFLRASRAWLRNYDCQSTESAKGLKSALYARKQEMMAHHNSTHTTMSERIGANFSLAAFGISARTLHLDPDLRPAPKVLSAMQPDDLPDFIDINMGLDSRGASEADAVARELYTETRNMMVFLPLEMFDTETEKHTPQEWLGMGPVYERGASGALTLGFTPYYNITIGEYEWEKVEVLSYDIEERAYLVRIRKDQKTKVVKRLNLRFEVESAEAFGQRIADCKASREHAESHLRYHIYLQNLPLDDIAITFDHAAILERQLVHVRKDTQAMMGEELYGEVLESYHHALKDALLKYRRLDPMEHKRLHSLHFPAIEPPPVVRKQGKVELFVEFEPEGIQHPDEREGSLMFLAYPATVKWCANFLFIVQVKQAEVLIHLQANLDVLDKRTLFHAGTPLEWPFQLEDFAAAQKVHLDKRLDEVHQIVMEMEMELPATAKSTKSEEKDLPEGYVEMVPGVGRLVRQVILKTADCLHRLVIRSAESYFDFLDQFEPSASEPAEEGVLREHFGNPGGGALLHVKLWIKEEDGNRSMTFVPGLDEVKEQLYGTFSRMLGTAAEFPNLYLELVGLPKKPFNETGWRDNLRVQECDADITALVERQLARLNILAQLYEAQLPDIFKDEKALFAELCSNVRARAARRKGLAAAGMPVSLRASRSVQARDLWDTGEGRWDG</sequence>
<feature type="region of interest" description="Disordered" evidence="1">
    <location>
        <begin position="277"/>
        <end position="321"/>
    </location>
</feature>
<dbReference type="Proteomes" id="UP001190700">
    <property type="component" value="Unassembled WGS sequence"/>
</dbReference>
<feature type="compositionally biased region" description="Basic and acidic residues" evidence="1">
    <location>
        <begin position="284"/>
        <end position="296"/>
    </location>
</feature>
<feature type="compositionally biased region" description="Basic and acidic residues" evidence="1">
    <location>
        <begin position="303"/>
        <end position="312"/>
    </location>
</feature>
<name>A0AAE0G3R7_9CHLO</name>
<organism evidence="2 3">
    <name type="scientific">Cymbomonas tetramitiformis</name>
    <dbReference type="NCBI Taxonomy" id="36881"/>
    <lineage>
        <taxon>Eukaryota</taxon>
        <taxon>Viridiplantae</taxon>
        <taxon>Chlorophyta</taxon>
        <taxon>Pyramimonadophyceae</taxon>
        <taxon>Pyramimonadales</taxon>
        <taxon>Pyramimonadaceae</taxon>
        <taxon>Cymbomonas</taxon>
    </lineage>
</organism>
<feature type="compositionally biased region" description="Polar residues" evidence="1">
    <location>
        <begin position="209"/>
        <end position="250"/>
    </location>
</feature>
<feature type="region of interest" description="Disordered" evidence="1">
    <location>
        <begin position="85"/>
        <end position="260"/>
    </location>
</feature>
<evidence type="ECO:0000313" key="3">
    <source>
        <dbReference type="Proteomes" id="UP001190700"/>
    </source>
</evidence>
<feature type="compositionally biased region" description="Basic residues" evidence="1">
    <location>
        <begin position="96"/>
        <end position="108"/>
    </location>
</feature>